<feature type="transmembrane region" description="Helical" evidence="1">
    <location>
        <begin position="148"/>
        <end position="166"/>
    </location>
</feature>
<dbReference type="RefSeq" id="WP_252662075.1">
    <property type="nucleotide sequence ID" value="NZ_CP098611.1"/>
</dbReference>
<feature type="transmembrane region" description="Helical" evidence="1">
    <location>
        <begin position="49"/>
        <end position="70"/>
    </location>
</feature>
<evidence type="ECO:0000313" key="3">
    <source>
        <dbReference type="Proteomes" id="UP001056708"/>
    </source>
</evidence>
<evidence type="ECO:0000256" key="1">
    <source>
        <dbReference type="SAM" id="Phobius"/>
    </source>
</evidence>
<keyword evidence="1" id="KW-1133">Transmembrane helix</keyword>
<keyword evidence="3" id="KW-1185">Reference proteome</keyword>
<accession>A0ABY5AN43</accession>
<gene>
    <name evidence="2" type="ORF">NEA10_15290</name>
</gene>
<keyword evidence="1" id="KW-0812">Transmembrane</keyword>
<organism evidence="2 3">
    <name type="scientific">Phormidium yuhuli AB48</name>
    <dbReference type="NCBI Taxonomy" id="2940671"/>
    <lineage>
        <taxon>Bacteria</taxon>
        <taxon>Bacillati</taxon>
        <taxon>Cyanobacteriota</taxon>
        <taxon>Cyanophyceae</taxon>
        <taxon>Oscillatoriophycideae</taxon>
        <taxon>Oscillatoriales</taxon>
        <taxon>Oscillatoriaceae</taxon>
        <taxon>Phormidium</taxon>
        <taxon>Phormidium yuhuli</taxon>
    </lineage>
</organism>
<dbReference type="EMBL" id="CP098611">
    <property type="protein sequence ID" value="USR90201.1"/>
    <property type="molecule type" value="Genomic_DNA"/>
</dbReference>
<reference evidence="2" key="1">
    <citation type="submission" date="2022-06" db="EMBL/GenBank/DDBJ databases">
        <title>Genome sequence of Phormidium yuhuli AB48 isolated from an industrial photobioreactor environment.</title>
        <authorList>
            <person name="Qiu Y."/>
            <person name="Noonan A.J.C."/>
            <person name="Dofher K."/>
            <person name="Koch M."/>
            <person name="Kieft B."/>
            <person name="Lin X."/>
            <person name="Ziels R.M."/>
            <person name="Hallam S.J."/>
        </authorList>
    </citation>
    <scope>NUCLEOTIDE SEQUENCE</scope>
    <source>
        <strain evidence="2">AB48</strain>
    </source>
</reference>
<feature type="transmembrane region" description="Helical" evidence="1">
    <location>
        <begin position="241"/>
        <end position="264"/>
    </location>
</feature>
<feature type="transmembrane region" description="Helical" evidence="1">
    <location>
        <begin position="114"/>
        <end position="142"/>
    </location>
</feature>
<feature type="transmembrane region" description="Helical" evidence="1">
    <location>
        <begin position="12"/>
        <end position="29"/>
    </location>
</feature>
<name>A0ABY5AN43_9CYAN</name>
<feature type="transmembrane region" description="Helical" evidence="1">
    <location>
        <begin position="276"/>
        <end position="306"/>
    </location>
</feature>
<evidence type="ECO:0000313" key="2">
    <source>
        <dbReference type="EMBL" id="USR90201.1"/>
    </source>
</evidence>
<keyword evidence="1" id="KW-0472">Membrane</keyword>
<dbReference type="Proteomes" id="UP001056708">
    <property type="component" value="Chromosome"/>
</dbReference>
<feature type="transmembrane region" description="Helical" evidence="1">
    <location>
        <begin position="208"/>
        <end position="229"/>
    </location>
</feature>
<proteinExistence type="predicted"/>
<sequence>MKSLLRRLKPYLRWCIVGATLFFLLQTLYRHWSEVSQIRLTPQGGTWLIVSLMVTLLAHTWSGWVWGWILREFNQPVSQPWATRVFLKTNIAKYLPGNIWHFYGRIREGQKAELSGVAVTASVLLEPLLMAAATLPVVLLAVGEARGWLGGLAFVAVCVGIHPRLLNPVLERVARMKLKGKSLPETEAAASPSGTKEFRIRRYPLRPLLGELLFVGLRTSGFLLAWWAIAPISPSDLPLLFGGFSLAWLLGLVVPGAPGGVGVLEATAVSVLGTRFPMGTVLAAVTFYRLISVLAEAAGAAIAVLWENHCRTS</sequence>
<protein>
    <submittedName>
        <fullName evidence="2">YbhN family protein</fullName>
    </submittedName>
</protein>